<dbReference type="Pfam" id="PF07726">
    <property type="entry name" value="AAA_3"/>
    <property type="match status" value="1"/>
</dbReference>
<feature type="domain" description="ATPase AAA-3" evidence="1">
    <location>
        <begin position="46"/>
        <end position="183"/>
    </location>
</feature>
<dbReference type="InterPro" id="IPR041628">
    <property type="entry name" value="ChlI/MoxR_AAA_lid"/>
</dbReference>
<dbReference type="InterPro" id="IPR027417">
    <property type="entry name" value="P-loop_NTPase"/>
</dbReference>
<organism evidence="3 4">
    <name type="scientific">Candidatus Terrybacteria bacterium RIFCSPLOWO2_01_FULL_40_23</name>
    <dbReference type="NCBI Taxonomy" id="1802366"/>
    <lineage>
        <taxon>Bacteria</taxon>
        <taxon>Candidatus Terryibacteriota</taxon>
    </lineage>
</organism>
<feature type="domain" description="ChlI/MoxR AAA lid" evidence="2">
    <location>
        <begin position="263"/>
        <end position="318"/>
    </location>
</feature>
<dbReference type="PIRSF" id="PIRSF002849">
    <property type="entry name" value="AAA_ATPase_chaperone_MoxR_prd"/>
    <property type="match status" value="1"/>
</dbReference>
<evidence type="ECO:0008006" key="5">
    <source>
        <dbReference type="Google" id="ProtNLM"/>
    </source>
</evidence>
<evidence type="ECO:0000259" key="1">
    <source>
        <dbReference type="Pfam" id="PF07726"/>
    </source>
</evidence>
<dbReference type="Gene3D" id="1.10.8.80">
    <property type="entry name" value="Magnesium chelatase subunit I, C-Terminal domain"/>
    <property type="match status" value="1"/>
</dbReference>
<dbReference type="AlphaFoldDB" id="A0A1G2PQF9"/>
<gene>
    <name evidence="3" type="ORF">A3A97_03150</name>
</gene>
<name>A0A1G2PQF9_9BACT</name>
<comment type="caution">
    <text evidence="3">The sequence shown here is derived from an EMBL/GenBank/DDBJ whole genome shotgun (WGS) entry which is preliminary data.</text>
</comment>
<dbReference type="Proteomes" id="UP000176951">
    <property type="component" value="Unassembled WGS sequence"/>
</dbReference>
<dbReference type="PANTHER" id="PTHR42759:SF5">
    <property type="entry name" value="METHANOL DEHYDROGENASE REGULATOR"/>
    <property type="match status" value="1"/>
</dbReference>
<protein>
    <recommendedName>
        <fullName evidence="5">AAA+ ATPase domain-containing protein</fullName>
    </recommendedName>
</protein>
<proteinExistence type="predicted"/>
<reference evidence="3 4" key="1">
    <citation type="journal article" date="2016" name="Nat. Commun.">
        <title>Thousands of microbial genomes shed light on interconnected biogeochemical processes in an aquifer system.</title>
        <authorList>
            <person name="Anantharaman K."/>
            <person name="Brown C.T."/>
            <person name="Hug L.A."/>
            <person name="Sharon I."/>
            <person name="Castelle C.J."/>
            <person name="Probst A.J."/>
            <person name="Thomas B.C."/>
            <person name="Singh A."/>
            <person name="Wilkins M.J."/>
            <person name="Karaoz U."/>
            <person name="Brodie E.L."/>
            <person name="Williams K.H."/>
            <person name="Hubbard S.S."/>
            <person name="Banfield J.F."/>
        </authorList>
    </citation>
    <scope>NUCLEOTIDE SEQUENCE [LARGE SCALE GENOMIC DNA]</scope>
</reference>
<dbReference type="InterPro" id="IPR050764">
    <property type="entry name" value="CbbQ/NirQ/NorQ/GpvN"/>
</dbReference>
<dbReference type="EMBL" id="MHSW01000034">
    <property type="protein sequence ID" value="OHA50575.1"/>
    <property type="molecule type" value="Genomic_DNA"/>
</dbReference>
<accession>A0A1G2PQF9</accession>
<dbReference type="SUPFAM" id="SSF52540">
    <property type="entry name" value="P-loop containing nucleoside triphosphate hydrolases"/>
    <property type="match status" value="1"/>
</dbReference>
<evidence type="ECO:0000259" key="2">
    <source>
        <dbReference type="Pfam" id="PF17863"/>
    </source>
</evidence>
<dbReference type="Pfam" id="PF17863">
    <property type="entry name" value="AAA_lid_2"/>
    <property type="match status" value="1"/>
</dbReference>
<dbReference type="GO" id="GO:0016887">
    <property type="term" value="F:ATP hydrolysis activity"/>
    <property type="evidence" value="ECO:0007669"/>
    <property type="project" value="InterPro"/>
</dbReference>
<dbReference type="Gene3D" id="3.40.50.300">
    <property type="entry name" value="P-loop containing nucleotide triphosphate hydrolases"/>
    <property type="match status" value="1"/>
</dbReference>
<evidence type="ECO:0000313" key="4">
    <source>
        <dbReference type="Proteomes" id="UP000176951"/>
    </source>
</evidence>
<dbReference type="GO" id="GO:0005524">
    <property type="term" value="F:ATP binding"/>
    <property type="evidence" value="ECO:0007669"/>
    <property type="project" value="InterPro"/>
</dbReference>
<dbReference type="InterPro" id="IPR011703">
    <property type="entry name" value="ATPase_AAA-3"/>
</dbReference>
<evidence type="ECO:0000313" key="3">
    <source>
        <dbReference type="EMBL" id="OHA50575.1"/>
    </source>
</evidence>
<sequence length="354" mass="39253">MGNPPIIDRKTAVEKINKLIANLNTVIKDKEEVIRLTLAGFLARGHILYDDIPGTGKSILAESLARSVSAGESGIAVFKRIQGTPDLMPGDVTGISIYNPETKEFEPKLGPIATGNIVLDDELNRTPPKVNSAVLEAMSRETVTIDGISYNVPKPYLVIATQNPIEQEGTFVLPEALLDRFMLRLSLGYPSKEAELEILASQRNHHPIHDLRPVISCDEILHIQQALTINPSEDGFIYMHRLIEEYIVAIIDATRKEVAKEKSERMLDYGASTRGTLALRDAARAYAFMNDRDYVIPQDIRALAVPVLAHRVGVNMRVVRSGNENRTAEEAIKRIVASVATPSEQNWTEPQIKF</sequence>
<dbReference type="PANTHER" id="PTHR42759">
    <property type="entry name" value="MOXR FAMILY PROTEIN"/>
    <property type="match status" value="1"/>
</dbReference>